<evidence type="ECO:0000259" key="5">
    <source>
        <dbReference type="PROSITE" id="PS50975"/>
    </source>
</evidence>
<name>A0A7T5R2Q7_9BACT</name>
<evidence type="ECO:0000313" key="7">
    <source>
        <dbReference type="Proteomes" id="UP000595362"/>
    </source>
</evidence>
<feature type="domain" description="ATP-grasp" evidence="5">
    <location>
        <begin position="117"/>
        <end position="325"/>
    </location>
</feature>
<dbReference type="SUPFAM" id="SSF52440">
    <property type="entry name" value="PreATP-grasp domain"/>
    <property type="match status" value="1"/>
</dbReference>
<keyword evidence="4" id="KW-0067">ATP-binding</keyword>
<dbReference type="Gene3D" id="3.40.50.20">
    <property type="match status" value="1"/>
</dbReference>
<dbReference type="GO" id="GO:0071555">
    <property type="term" value="P:cell wall organization"/>
    <property type="evidence" value="ECO:0007669"/>
    <property type="project" value="UniProtKB-KW"/>
</dbReference>
<keyword evidence="2 6" id="KW-0436">Ligase</keyword>
<dbReference type="GO" id="GO:0008716">
    <property type="term" value="F:D-alanine-D-alanine ligase activity"/>
    <property type="evidence" value="ECO:0007669"/>
    <property type="project" value="InterPro"/>
</dbReference>
<dbReference type="Proteomes" id="UP000595362">
    <property type="component" value="Chromosome"/>
</dbReference>
<comment type="similarity">
    <text evidence="1">Belongs to the D-alanine--D-alanine ligase family.</text>
</comment>
<dbReference type="InterPro" id="IPR011761">
    <property type="entry name" value="ATP-grasp"/>
</dbReference>
<dbReference type="SUPFAM" id="SSF56059">
    <property type="entry name" value="Glutathione synthetase ATP-binding domain-like"/>
    <property type="match status" value="1"/>
</dbReference>
<dbReference type="GO" id="GO:0005524">
    <property type="term" value="F:ATP binding"/>
    <property type="evidence" value="ECO:0007669"/>
    <property type="project" value="UniProtKB-UniRule"/>
</dbReference>
<keyword evidence="4" id="KW-0547">Nucleotide-binding</keyword>
<gene>
    <name evidence="6" type="ORF">HYS17_00840</name>
</gene>
<evidence type="ECO:0000256" key="4">
    <source>
        <dbReference type="PROSITE-ProRule" id="PRU00409"/>
    </source>
</evidence>
<dbReference type="Gene3D" id="3.30.470.20">
    <property type="entry name" value="ATP-grasp fold, B domain"/>
    <property type="match status" value="1"/>
</dbReference>
<dbReference type="EMBL" id="CP066681">
    <property type="protein sequence ID" value="QQG36371.1"/>
    <property type="molecule type" value="Genomic_DNA"/>
</dbReference>
<sequence length="343" mass="37811">MSAQTTVGLTYDLKDDYRDSGLDPEIIAEFDSPETVDGIESALRYLGCRVVRIGHIQNLVQRLAAGERWDLVFNICEGLHGIAREAQVPALLEAYGIPCTFSDAAGMALMLDKGLTKLVLQNHGIPTAPFAVVRTTEDVAAVKLPFPLFAKPLAEGTGKGINAFSYIDTPDHLERACDHLLQKFQQPVLVETYLGGREFTVGMLGTGNRTRIIGIMEIAIHENGCANHYGYNNKTAWFDHIQYKLVQRHEETSLYKAIENMAIKTWQALDCRDAGRLDIRCDCAGNPFILEINPLAGLCPGFSDLVVLAGKAGMPYNALIRNIVAETAHRYNLKLPDQCYEAA</sequence>
<dbReference type="GO" id="GO:0046872">
    <property type="term" value="F:metal ion binding"/>
    <property type="evidence" value="ECO:0007669"/>
    <property type="project" value="InterPro"/>
</dbReference>
<dbReference type="InterPro" id="IPR016185">
    <property type="entry name" value="PreATP-grasp_dom_sf"/>
</dbReference>
<accession>A0A7T5R2Q7</accession>
<dbReference type="PANTHER" id="PTHR23132">
    <property type="entry name" value="D-ALANINE--D-ALANINE LIGASE"/>
    <property type="match status" value="1"/>
</dbReference>
<reference evidence="6 7" key="1">
    <citation type="submission" date="2020-07" db="EMBL/GenBank/DDBJ databases">
        <title>Huge and variable diversity of episymbiotic CPR bacteria and DPANN archaea in groundwater ecosystems.</title>
        <authorList>
            <person name="He C.Y."/>
            <person name="Keren R."/>
            <person name="Whittaker M."/>
            <person name="Farag I.F."/>
            <person name="Doudna J."/>
            <person name="Cate J.H.D."/>
            <person name="Banfield J.F."/>
        </authorList>
    </citation>
    <scope>NUCLEOTIDE SEQUENCE [LARGE SCALE GENOMIC DNA]</scope>
    <source>
        <strain evidence="6">NC_groundwater_70_Ag_B-0.1um_54_66</strain>
    </source>
</reference>
<dbReference type="Gene3D" id="3.30.1490.20">
    <property type="entry name" value="ATP-grasp fold, A domain"/>
    <property type="match status" value="1"/>
</dbReference>
<dbReference type="PROSITE" id="PS50975">
    <property type="entry name" value="ATP_GRASP"/>
    <property type="match status" value="1"/>
</dbReference>
<evidence type="ECO:0000256" key="1">
    <source>
        <dbReference type="ARBA" id="ARBA00010871"/>
    </source>
</evidence>
<organism evidence="6 7">
    <name type="scientific">Micavibrio aeruginosavorus</name>
    <dbReference type="NCBI Taxonomy" id="349221"/>
    <lineage>
        <taxon>Bacteria</taxon>
        <taxon>Pseudomonadati</taxon>
        <taxon>Bdellovibrionota</taxon>
        <taxon>Bdellovibrionia</taxon>
        <taxon>Bdellovibrionales</taxon>
        <taxon>Pseudobdellovibrionaceae</taxon>
        <taxon>Micavibrio</taxon>
    </lineage>
</organism>
<proteinExistence type="inferred from homology"/>
<dbReference type="Pfam" id="PF07478">
    <property type="entry name" value="Dala_Dala_lig_C"/>
    <property type="match status" value="1"/>
</dbReference>
<evidence type="ECO:0000313" key="6">
    <source>
        <dbReference type="EMBL" id="QQG36371.1"/>
    </source>
</evidence>
<dbReference type="InterPro" id="IPR013815">
    <property type="entry name" value="ATP_grasp_subdomain_1"/>
</dbReference>
<dbReference type="AlphaFoldDB" id="A0A7T5R2Q7"/>
<keyword evidence="3" id="KW-0961">Cell wall biogenesis/degradation</keyword>
<dbReference type="PANTHER" id="PTHR23132:SF23">
    <property type="entry name" value="D-ALANINE--D-ALANINE LIGASE B"/>
    <property type="match status" value="1"/>
</dbReference>
<dbReference type="InterPro" id="IPR011095">
    <property type="entry name" value="Dala_Dala_lig_C"/>
</dbReference>
<protein>
    <submittedName>
        <fullName evidence="6">D-alanine--D-alanine ligase</fullName>
    </submittedName>
</protein>
<evidence type="ECO:0000256" key="3">
    <source>
        <dbReference type="ARBA" id="ARBA00023316"/>
    </source>
</evidence>
<evidence type="ECO:0000256" key="2">
    <source>
        <dbReference type="ARBA" id="ARBA00022598"/>
    </source>
</evidence>